<gene>
    <name evidence="1" type="ORF">Cantr_02004</name>
</gene>
<dbReference type="Proteomes" id="UP000253472">
    <property type="component" value="Unassembled WGS sequence"/>
</dbReference>
<evidence type="ECO:0000313" key="1">
    <source>
        <dbReference type="EMBL" id="RCK66370.1"/>
    </source>
</evidence>
<organism evidence="1 2">
    <name type="scientific">Candida viswanathii</name>
    <dbReference type="NCBI Taxonomy" id="5486"/>
    <lineage>
        <taxon>Eukaryota</taxon>
        <taxon>Fungi</taxon>
        <taxon>Dikarya</taxon>
        <taxon>Ascomycota</taxon>
        <taxon>Saccharomycotina</taxon>
        <taxon>Pichiomycetes</taxon>
        <taxon>Debaryomycetaceae</taxon>
        <taxon>Candida/Lodderomyces clade</taxon>
        <taxon>Candida</taxon>
    </lineage>
</organism>
<keyword evidence="2" id="KW-1185">Reference proteome</keyword>
<protein>
    <submittedName>
        <fullName evidence="1">Uncharacterized protein</fullName>
    </submittedName>
</protein>
<reference evidence="1 2" key="1">
    <citation type="submission" date="2018-06" db="EMBL/GenBank/DDBJ databases">
        <title>Whole genome sequencing of Candida tropicalis (genome annotated by CSBL at Korea University).</title>
        <authorList>
            <person name="Ahn J."/>
        </authorList>
    </citation>
    <scope>NUCLEOTIDE SEQUENCE [LARGE SCALE GENOMIC DNA]</scope>
    <source>
        <strain evidence="1 2">ATCC 20962</strain>
    </source>
</reference>
<sequence length="72" mass="8122">MSSATVVVSKESKHEGFRSKMDEFDEKLMKFPKSVHHGLHKGADKTFHKVADGTKKILAIVQSDPYQAHKEL</sequence>
<dbReference type="EMBL" id="QLNQ01000016">
    <property type="protein sequence ID" value="RCK66370.1"/>
    <property type="molecule type" value="Genomic_DNA"/>
</dbReference>
<proteinExistence type="predicted"/>
<dbReference type="AlphaFoldDB" id="A0A367YKV3"/>
<comment type="caution">
    <text evidence="1">The sequence shown here is derived from an EMBL/GenBank/DDBJ whole genome shotgun (WGS) entry which is preliminary data.</text>
</comment>
<evidence type="ECO:0000313" key="2">
    <source>
        <dbReference type="Proteomes" id="UP000253472"/>
    </source>
</evidence>
<accession>A0A367YKV3</accession>
<name>A0A367YKV3_9ASCO</name>